<keyword evidence="1" id="KW-0812">Transmembrane</keyword>
<evidence type="ECO:0000313" key="2">
    <source>
        <dbReference type="EMBL" id="MBB5190225.1"/>
    </source>
</evidence>
<organism evidence="2 3">
    <name type="scientific">Silvimonas terrae</name>
    <dbReference type="NCBI Taxonomy" id="300266"/>
    <lineage>
        <taxon>Bacteria</taxon>
        <taxon>Pseudomonadati</taxon>
        <taxon>Pseudomonadota</taxon>
        <taxon>Betaproteobacteria</taxon>
        <taxon>Neisseriales</taxon>
        <taxon>Chitinibacteraceae</taxon>
        <taxon>Silvimonas</taxon>
    </lineage>
</organism>
<keyword evidence="3" id="KW-1185">Reference proteome</keyword>
<dbReference type="AlphaFoldDB" id="A0A840RA41"/>
<gene>
    <name evidence="2" type="ORF">HNQ50_000947</name>
</gene>
<dbReference type="EMBL" id="JACHHN010000002">
    <property type="protein sequence ID" value="MBB5190225.1"/>
    <property type="molecule type" value="Genomic_DNA"/>
</dbReference>
<keyword evidence="1" id="KW-0472">Membrane</keyword>
<comment type="caution">
    <text evidence="2">The sequence shown here is derived from an EMBL/GenBank/DDBJ whole genome shotgun (WGS) entry which is preliminary data.</text>
</comment>
<accession>A0A840RA41</accession>
<protein>
    <submittedName>
        <fullName evidence="2">Uncharacterized protein</fullName>
    </submittedName>
</protein>
<evidence type="ECO:0000313" key="3">
    <source>
        <dbReference type="Proteomes" id="UP000543030"/>
    </source>
</evidence>
<dbReference type="RefSeq" id="WP_184098106.1">
    <property type="nucleotide sequence ID" value="NZ_JACHHN010000002.1"/>
</dbReference>
<evidence type="ECO:0000256" key="1">
    <source>
        <dbReference type="SAM" id="Phobius"/>
    </source>
</evidence>
<name>A0A840RA41_9NEIS</name>
<sequence length="135" mass="14468">MNAVQTSKSQKWQMWLLLGVFVVGAASMMIDVVGLSGVASAPTQVLQAGAAVEPSRPGAYACAFADTAHNSVTYVQNGQQDKFQALFESRECRELPQDQHLQVMAVDGGYAQVKGTDSYFAKGAWAPPGMLQAER</sequence>
<proteinExistence type="predicted"/>
<dbReference type="Proteomes" id="UP000543030">
    <property type="component" value="Unassembled WGS sequence"/>
</dbReference>
<feature type="transmembrane region" description="Helical" evidence="1">
    <location>
        <begin position="12"/>
        <end position="30"/>
    </location>
</feature>
<reference evidence="2 3" key="1">
    <citation type="submission" date="2020-08" db="EMBL/GenBank/DDBJ databases">
        <title>Genomic Encyclopedia of Type Strains, Phase IV (KMG-IV): sequencing the most valuable type-strain genomes for metagenomic binning, comparative biology and taxonomic classification.</title>
        <authorList>
            <person name="Goeker M."/>
        </authorList>
    </citation>
    <scope>NUCLEOTIDE SEQUENCE [LARGE SCALE GENOMIC DNA]</scope>
    <source>
        <strain evidence="2 3">DSM 18233</strain>
    </source>
</reference>
<keyword evidence="1" id="KW-1133">Transmembrane helix</keyword>